<organism evidence="1">
    <name type="scientific">Arundo donax</name>
    <name type="common">Giant reed</name>
    <name type="synonym">Donax arundinaceus</name>
    <dbReference type="NCBI Taxonomy" id="35708"/>
    <lineage>
        <taxon>Eukaryota</taxon>
        <taxon>Viridiplantae</taxon>
        <taxon>Streptophyta</taxon>
        <taxon>Embryophyta</taxon>
        <taxon>Tracheophyta</taxon>
        <taxon>Spermatophyta</taxon>
        <taxon>Magnoliopsida</taxon>
        <taxon>Liliopsida</taxon>
        <taxon>Poales</taxon>
        <taxon>Poaceae</taxon>
        <taxon>PACMAD clade</taxon>
        <taxon>Arundinoideae</taxon>
        <taxon>Arundineae</taxon>
        <taxon>Arundo</taxon>
    </lineage>
</organism>
<evidence type="ECO:0000313" key="1">
    <source>
        <dbReference type="EMBL" id="JAE26943.1"/>
    </source>
</evidence>
<dbReference type="EMBL" id="GBRH01170953">
    <property type="protein sequence ID" value="JAE26943.1"/>
    <property type="molecule type" value="Transcribed_RNA"/>
</dbReference>
<accession>A0A0A9H258</accession>
<name>A0A0A9H258_ARUDO</name>
<protein>
    <submittedName>
        <fullName evidence="1">Uncharacterized protein</fullName>
    </submittedName>
</protein>
<reference evidence="1" key="1">
    <citation type="submission" date="2014-09" db="EMBL/GenBank/DDBJ databases">
        <authorList>
            <person name="Magalhaes I.L.F."/>
            <person name="Oliveira U."/>
            <person name="Santos F.R."/>
            <person name="Vidigal T.H.D.A."/>
            <person name="Brescovit A.D."/>
            <person name="Santos A.J."/>
        </authorList>
    </citation>
    <scope>NUCLEOTIDE SEQUENCE</scope>
    <source>
        <tissue evidence="1">Shoot tissue taken approximately 20 cm above the soil surface</tissue>
    </source>
</reference>
<reference evidence="1" key="2">
    <citation type="journal article" date="2015" name="Data Brief">
        <title>Shoot transcriptome of the giant reed, Arundo donax.</title>
        <authorList>
            <person name="Barrero R.A."/>
            <person name="Guerrero F.D."/>
            <person name="Moolhuijzen P."/>
            <person name="Goolsby J.A."/>
            <person name="Tidwell J."/>
            <person name="Bellgard S.E."/>
            <person name="Bellgard M.I."/>
        </authorList>
    </citation>
    <scope>NUCLEOTIDE SEQUENCE</scope>
    <source>
        <tissue evidence="1">Shoot tissue taken approximately 20 cm above the soil surface</tissue>
    </source>
</reference>
<sequence length="40" mass="4803">MQIERRLSAYVAIPWPHILLRTRLSFVRKLGYGMIFLLSR</sequence>
<dbReference type="AlphaFoldDB" id="A0A0A9H258"/>
<proteinExistence type="predicted"/>